<organism evidence="1 3">
    <name type="scientific">Haloarcula marismortui ATCC 33800</name>
    <dbReference type="NCBI Taxonomy" id="662476"/>
    <lineage>
        <taxon>Archaea</taxon>
        <taxon>Methanobacteriati</taxon>
        <taxon>Methanobacteriota</taxon>
        <taxon>Stenosarchaea group</taxon>
        <taxon>Halobacteria</taxon>
        <taxon>Halobacteriales</taxon>
        <taxon>Haloarculaceae</taxon>
        <taxon>Haloarcula</taxon>
    </lineage>
</organism>
<dbReference type="RefSeq" id="WP_004966352.1">
    <property type="nucleotide sequence ID" value="NZ_AOLR01000043.1"/>
</dbReference>
<reference evidence="1 3" key="1">
    <citation type="journal article" date="2014" name="PLoS Genet.">
        <title>Phylogenetically driven sequencing of extremely halophilic archaea reveals strategies for static and dynamic osmo-response.</title>
        <authorList>
            <person name="Becker E.A."/>
            <person name="Seitzer P.M."/>
            <person name="Tritt A."/>
            <person name="Larsen D."/>
            <person name="Krusor M."/>
            <person name="Yao A.I."/>
            <person name="Wu D."/>
            <person name="Madern D."/>
            <person name="Eisen J.A."/>
            <person name="Darling A.E."/>
            <person name="Facciotti M.T."/>
        </authorList>
    </citation>
    <scope>NUCLEOTIDE SEQUENCE [LARGE SCALE GENOMIC DNA]</scope>
    <source>
        <strain evidence="1 3">ATCC 33800</strain>
    </source>
</reference>
<gene>
    <name evidence="1" type="ORF">C436_18896</name>
    <name evidence="2" type="ORF">KDQ40_17975</name>
</gene>
<sequence>MTAAAVSIPAVSGLAAAHFPNKLDIDVQPDNADNYIDVDEHDTVEVVVQPVEFLNGDGDQETFDPTAEPVRYRFGSRSMVEDGDGARPEDDGEVREFNGHDGESYEALVMEFPVDKMGFDGGEETAWLYWERDESGEHGYAGMDSVSIHGTTASNQDIIEVLQQLLSRSNE</sequence>
<dbReference type="GeneID" id="64824885"/>
<reference evidence="2" key="2">
    <citation type="submission" date="2021-04" db="EMBL/GenBank/DDBJ databases">
        <title>Complete Genome sequence and Methylome Analysis of the Haloarchaeon Haloarcula sinaiiensis.</title>
        <authorList>
            <person name="Fomenkov A."/>
            <person name="DasSarma P."/>
            <person name="DasSarma S."/>
            <person name="Roberts R.J."/>
        </authorList>
    </citation>
    <scope>NUCLEOTIDE SEQUENCE</scope>
    <source>
        <strain evidence="2">ATCC 33800</strain>
        <plasmid evidence="2">pHsi540</plasmid>
    </source>
</reference>
<dbReference type="PATRIC" id="fig|662476.7.peg.3773"/>
<dbReference type="KEGG" id="hsin:KDQ40_17975"/>
<protein>
    <submittedName>
        <fullName evidence="1">Uncharacterized protein</fullName>
    </submittedName>
</protein>
<accession>M0JKU2</accession>
<proteinExistence type="predicted"/>
<dbReference type="AlphaFoldDB" id="M0JKU2"/>
<geneLocation type="plasmid" evidence="2 4">
    <name>pHsi540</name>
</geneLocation>
<dbReference type="Proteomes" id="UP000682967">
    <property type="component" value="Plasmid pHsi540"/>
</dbReference>
<evidence type="ECO:0000313" key="4">
    <source>
        <dbReference type="Proteomes" id="UP000682967"/>
    </source>
</evidence>
<evidence type="ECO:0000313" key="3">
    <source>
        <dbReference type="Proteomes" id="UP000011659"/>
    </source>
</evidence>
<keyword evidence="3" id="KW-1185">Reference proteome</keyword>
<dbReference type="EMBL" id="CP073368">
    <property type="protein sequence ID" value="QUJ74338.1"/>
    <property type="molecule type" value="Genomic_DNA"/>
</dbReference>
<dbReference type="Proteomes" id="UP000011659">
    <property type="component" value="Unassembled WGS sequence"/>
</dbReference>
<dbReference type="EMBL" id="AOLR01000043">
    <property type="protein sequence ID" value="EMA09621.1"/>
    <property type="molecule type" value="Genomic_DNA"/>
</dbReference>
<name>M0JKU2_9EURY</name>
<keyword evidence="2" id="KW-0614">Plasmid</keyword>
<evidence type="ECO:0000313" key="2">
    <source>
        <dbReference type="EMBL" id="QUJ74338.1"/>
    </source>
</evidence>
<evidence type="ECO:0000313" key="1">
    <source>
        <dbReference type="EMBL" id="EMA09621.1"/>
    </source>
</evidence>
<dbReference type="OrthoDB" id="201781at2157"/>